<evidence type="ECO:0000256" key="1">
    <source>
        <dbReference type="ARBA" id="ARBA00005964"/>
    </source>
</evidence>
<keyword evidence="6" id="KW-1185">Reference proteome</keyword>
<feature type="domain" description="Carboxylesterase type B" evidence="4">
    <location>
        <begin position="18"/>
        <end position="498"/>
    </location>
</feature>
<dbReference type="EMBL" id="MSFK01000005">
    <property type="protein sequence ID" value="PWY94355.1"/>
    <property type="molecule type" value="Genomic_DNA"/>
</dbReference>
<dbReference type="GeneID" id="37109105"/>
<protein>
    <recommendedName>
        <fullName evidence="3">Carboxylic ester hydrolase</fullName>
        <ecNumber evidence="3">3.1.1.-</ecNumber>
    </recommendedName>
</protein>
<organism evidence="5 6">
    <name type="scientific">Aspergillus sclerotioniger CBS 115572</name>
    <dbReference type="NCBI Taxonomy" id="1450535"/>
    <lineage>
        <taxon>Eukaryota</taxon>
        <taxon>Fungi</taxon>
        <taxon>Dikarya</taxon>
        <taxon>Ascomycota</taxon>
        <taxon>Pezizomycotina</taxon>
        <taxon>Eurotiomycetes</taxon>
        <taxon>Eurotiomycetidae</taxon>
        <taxon>Eurotiales</taxon>
        <taxon>Aspergillaceae</taxon>
        <taxon>Aspergillus</taxon>
        <taxon>Aspergillus subgen. Circumdati</taxon>
    </lineage>
</organism>
<evidence type="ECO:0000256" key="2">
    <source>
        <dbReference type="ARBA" id="ARBA00022801"/>
    </source>
</evidence>
<dbReference type="InterPro" id="IPR002018">
    <property type="entry name" value="CarbesteraseB"/>
</dbReference>
<dbReference type="PROSITE" id="PS00122">
    <property type="entry name" value="CARBOXYLESTERASE_B_1"/>
    <property type="match status" value="1"/>
</dbReference>
<name>A0A317X7T8_9EURO</name>
<accession>A0A317X7T8</accession>
<dbReference type="InterPro" id="IPR019826">
    <property type="entry name" value="Carboxylesterase_B_AS"/>
</dbReference>
<evidence type="ECO:0000313" key="6">
    <source>
        <dbReference type="Proteomes" id="UP000246702"/>
    </source>
</evidence>
<dbReference type="InterPro" id="IPR029058">
    <property type="entry name" value="AB_hydrolase_fold"/>
</dbReference>
<evidence type="ECO:0000259" key="4">
    <source>
        <dbReference type="Pfam" id="PF00135"/>
    </source>
</evidence>
<dbReference type="Proteomes" id="UP000246702">
    <property type="component" value="Unassembled WGS sequence"/>
</dbReference>
<comment type="caution">
    <text evidence="5">The sequence shown here is derived from an EMBL/GenBank/DDBJ whole genome shotgun (WGS) entry which is preliminary data.</text>
</comment>
<dbReference type="PANTHER" id="PTHR43142">
    <property type="entry name" value="CARBOXYLIC ESTER HYDROLASE"/>
    <property type="match status" value="1"/>
</dbReference>
<sequence>MGNHISYETSECQVDLPGAAGRIRGLQNGTQSRRFAGIPYAQAPVGNLRWRKPQPYSLHQLAAAQPEATYDATRFGPVCPQADYSKAVGAHGPRHTYEEDCLRLNIWTPVPDPEVRHTNWPVVVWFHGGWFQIGDPSQEPGMDPTELISTGKLDAIFVTVGYRLNVFGFLAGEALREESGGKEVGNYGLWDQRQAIEWVYHNIATFGGDPDNIVLAGRSAGAYAVQAQALYDFRGQMDEAMRNKFRRLVMYSNAIPTQPKTPEDCQPQFDELCQYFDIPATLTGSQKLEQLRAIGAKDLCDAIMKLQHHTFRPVTDGVFIHPGIFDYYRDGHFAEEFKKRGLRLFIGEVRDENTLYAVTNSPEANLESLKLQVSNYYSPATTDRLLRHYALPDSHDKHEWQSVFGQIIADGQVRAPSRFLVNNLLEHGVKIEDVWRYLIAYRLSFITDAVAPASFGVSHAMDRPIWNYSIMHGPSPADRALMDDWIRDLVAFVKGEQGYAYGTKSADEYKVMTAEGKIEVQKDHRWESLLQLMDVFSGRLEV</sequence>
<dbReference type="RefSeq" id="XP_025471116.1">
    <property type="nucleotide sequence ID" value="XM_025606962.1"/>
</dbReference>
<proteinExistence type="inferred from homology"/>
<keyword evidence="2 3" id="KW-0378">Hydrolase</keyword>
<gene>
    <name evidence="5" type="ORF">BO94DRAFT_329003</name>
</gene>
<dbReference type="SUPFAM" id="SSF53474">
    <property type="entry name" value="alpha/beta-Hydrolases"/>
    <property type="match status" value="1"/>
</dbReference>
<dbReference type="EC" id="3.1.1.-" evidence="3"/>
<dbReference type="OrthoDB" id="6846267at2759"/>
<evidence type="ECO:0000313" key="5">
    <source>
        <dbReference type="EMBL" id="PWY94355.1"/>
    </source>
</evidence>
<dbReference type="Pfam" id="PF00135">
    <property type="entry name" value="COesterase"/>
    <property type="match status" value="1"/>
</dbReference>
<reference evidence="5 6" key="1">
    <citation type="submission" date="2016-12" db="EMBL/GenBank/DDBJ databases">
        <title>The genomes of Aspergillus section Nigri reveals drivers in fungal speciation.</title>
        <authorList>
            <consortium name="DOE Joint Genome Institute"/>
            <person name="Vesth T.C."/>
            <person name="Nybo J."/>
            <person name="Theobald S."/>
            <person name="Brandl J."/>
            <person name="Frisvad J.C."/>
            <person name="Nielsen K.F."/>
            <person name="Lyhne E.K."/>
            <person name="Kogle M.E."/>
            <person name="Kuo A."/>
            <person name="Riley R."/>
            <person name="Clum A."/>
            <person name="Nolan M."/>
            <person name="Lipzen A."/>
            <person name="Salamov A."/>
            <person name="Henrissat B."/>
            <person name="Wiebenga A."/>
            <person name="De Vries R.P."/>
            <person name="Grigoriev I.V."/>
            <person name="Mortensen U.H."/>
            <person name="Andersen M.R."/>
            <person name="Baker S.E."/>
        </authorList>
    </citation>
    <scope>NUCLEOTIDE SEQUENCE [LARGE SCALE GENOMIC DNA]</scope>
    <source>
        <strain evidence="5 6">CBS 115572</strain>
    </source>
</reference>
<dbReference type="AlphaFoldDB" id="A0A317X7T8"/>
<comment type="similarity">
    <text evidence="1 3">Belongs to the type-B carboxylesterase/lipase family.</text>
</comment>
<dbReference type="GO" id="GO:0016787">
    <property type="term" value="F:hydrolase activity"/>
    <property type="evidence" value="ECO:0007669"/>
    <property type="project" value="UniProtKB-KW"/>
</dbReference>
<evidence type="ECO:0000256" key="3">
    <source>
        <dbReference type="RuleBase" id="RU361235"/>
    </source>
</evidence>
<dbReference type="STRING" id="1450535.A0A317X7T8"/>
<dbReference type="PANTHER" id="PTHR43142:SF8">
    <property type="entry name" value="CARBOXYLIC ESTER HYDROLASE"/>
    <property type="match status" value="1"/>
</dbReference>
<dbReference type="Gene3D" id="3.40.50.1820">
    <property type="entry name" value="alpha/beta hydrolase"/>
    <property type="match status" value="1"/>
</dbReference>